<name>S8F376_FOMSC</name>
<dbReference type="Gene3D" id="3.40.630.30">
    <property type="match status" value="1"/>
</dbReference>
<dbReference type="OrthoDB" id="41238at2759"/>
<dbReference type="InterPro" id="IPR000182">
    <property type="entry name" value="GNAT_dom"/>
</dbReference>
<protein>
    <recommendedName>
        <fullName evidence="1">N-acetyltransferase domain-containing protein</fullName>
    </recommendedName>
</protein>
<dbReference type="InParanoid" id="S8F376"/>
<dbReference type="InterPro" id="IPR051908">
    <property type="entry name" value="Ribosomal_N-acetyltransferase"/>
</dbReference>
<dbReference type="Pfam" id="PF13302">
    <property type="entry name" value="Acetyltransf_3"/>
    <property type="match status" value="1"/>
</dbReference>
<dbReference type="HOGENOM" id="CLU_078023_0_0_1"/>
<dbReference type="SUPFAM" id="SSF55729">
    <property type="entry name" value="Acyl-CoA N-acyltransferases (Nat)"/>
    <property type="match status" value="1"/>
</dbReference>
<dbReference type="PANTHER" id="PTHR43441:SF5">
    <property type="entry name" value="FAMILY ACETYLTRANSFERASE, PUTATIVE-RELATED"/>
    <property type="match status" value="1"/>
</dbReference>
<proteinExistence type="predicted"/>
<sequence length="276" mass="30021">MAPSYVNNYAPPAPADPLRTLDASVPYDINFSYPLHPATLACPTVRLAPFVPALHARTLWAQLAPHAPAIFKYYPFCPAPFPDFLAAVETLGRAPPDNCVFAVFDRTRTPGAAEGRERGVGDGDGALAGVLALLNTNRVHKSTEIAFVLVLPAFQRTHVARTAVALLLRYCLQPPAAAPPGLGMRRVRWQAHPRNAPSLRLARRMGFRDDGVMRWWFVVPGVEELARDAEAVKRLGEEAQGEEGWGRDSVSLALCWDDWDGGAAAAVEAILQQQVA</sequence>
<dbReference type="Proteomes" id="UP000015241">
    <property type="component" value="Unassembled WGS sequence"/>
</dbReference>
<dbReference type="InterPro" id="IPR016181">
    <property type="entry name" value="Acyl_CoA_acyltransferase"/>
</dbReference>
<dbReference type="GO" id="GO:1990189">
    <property type="term" value="F:protein N-terminal-serine acetyltransferase activity"/>
    <property type="evidence" value="ECO:0007669"/>
    <property type="project" value="TreeGrafter"/>
</dbReference>
<dbReference type="GO" id="GO:0008999">
    <property type="term" value="F:protein-N-terminal-alanine acetyltransferase activity"/>
    <property type="evidence" value="ECO:0007669"/>
    <property type="project" value="TreeGrafter"/>
</dbReference>
<gene>
    <name evidence="2" type="ORF">FOMPIDRAFT_1136251</name>
</gene>
<evidence type="ECO:0000313" key="3">
    <source>
        <dbReference type="Proteomes" id="UP000015241"/>
    </source>
</evidence>
<keyword evidence="3" id="KW-1185">Reference proteome</keyword>
<dbReference type="EMBL" id="KE504279">
    <property type="protein sequence ID" value="EPS93394.1"/>
    <property type="molecule type" value="Genomic_DNA"/>
</dbReference>
<dbReference type="PANTHER" id="PTHR43441">
    <property type="entry name" value="RIBOSOMAL-PROTEIN-SERINE ACETYLTRANSFERASE"/>
    <property type="match status" value="1"/>
</dbReference>
<accession>S8F376</accession>
<dbReference type="eggNOG" id="ENOG502S4YT">
    <property type="taxonomic scope" value="Eukaryota"/>
</dbReference>
<reference evidence="2 3" key="1">
    <citation type="journal article" date="2012" name="Science">
        <title>The Paleozoic origin of enzymatic lignin decomposition reconstructed from 31 fungal genomes.</title>
        <authorList>
            <person name="Floudas D."/>
            <person name="Binder M."/>
            <person name="Riley R."/>
            <person name="Barry K."/>
            <person name="Blanchette R.A."/>
            <person name="Henrissat B."/>
            <person name="Martinez A.T."/>
            <person name="Otillar R."/>
            <person name="Spatafora J.W."/>
            <person name="Yadav J.S."/>
            <person name="Aerts A."/>
            <person name="Benoit I."/>
            <person name="Boyd A."/>
            <person name="Carlson A."/>
            <person name="Copeland A."/>
            <person name="Coutinho P.M."/>
            <person name="de Vries R.P."/>
            <person name="Ferreira P."/>
            <person name="Findley K."/>
            <person name="Foster B."/>
            <person name="Gaskell J."/>
            <person name="Glotzer D."/>
            <person name="Gorecki P."/>
            <person name="Heitman J."/>
            <person name="Hesse C."/>
            <person name="Hori C."/>
            <person name="Igarashi K."/>
            <person name="Jurgens J.A."/>
            <person name="Kallen N."/>
            <person name="Kersten P."/>
            <person name="Kohler A."/>
            <person name="Kuees U."/>
            <person name="Kumar T.K.A."/>
            <person name="Kuo A."/>
            <person name="LaButti K."/>
            <person name="Larrondo L.F."/>
            <person name="Lindquist E."/>
            <person name="Ling A."/>
            <person name="Lombard V."/>
            <person name="Lucas S."/>
            <person name="Lundell T."/>
            <person name="Martin R."/>
            <person name="McLaughlin D.J."/>
            <person name="Morgenstern I."/>
            <person name="Morin E."/>
            <person name="Murat C."/>
            <person name="Nagy L.G."/>
            <person name="Nolan M."/>
            <person name="Ohm R.A."/>
            <person name="Patyshakuliyeva A."/>
            <person name="Rokas A."/>
            <person name="Ruiz-Duenas F.J."/>
            <person name="Sabat G."/>
            <person name="Salamov A."/>
            <person name="Samejima M."/>
            <person name="Schmutz J."/>
            <person name="Slot J.C."/>
            <person name="St John F."/>
            <person name="Stenlid J."/>
            <person name="Sun H."/>
            <person name="Sun S."/>
            <person name="Syed K."/>
            <person name="Tsang A."/>
            <person name="Wiebenga A."/>
            <person name="Young D."/>
            <person name="Pisabarro A."/>
            <person name="Eastwood D.C."/>
            <person name="Martin F."/>
            <person name="Cullen D."/>
            <person name="Grigoriev I.V."/>
            <person name="Hibbett D.S."/>
        </authorList>
    </citation>
    <scope>NUCLEOTIDE SEQUENCE</scope>
    <source>
        <strain evidence="3">FP-58527</strain>
    </source>
</reference>
<feature type="domain" description="N-acetyltransferase" evidence="1">
    <location>
        <begin position="74"/>
        <end position="228"/>
    </location>
</feature>
<organism evidence="2 3">
    <name type="scientific">Fomitopsis schrenkii</name>
    <name type="common">Brown rot fungus</name>
    <dbReference type="NCBI Taxonomy" id="2126942"/>
    <lineage>
        <taxon>Eukaryota</taxon>
        <taxon>Fungi</taxon>
        <taxon>Dikarya</taxon>
        <taxon>Basidiomycota</taxon>
        <taxon>Agaricomycotina</taxon>
        <taxon>Agaricomycetes</taxon>
        <taxon>Polyporales</taxon>
        <taxon>Fomitopsis</taxon>
    </lineage>
</organism>
<dbReference type="PROSITE" id="PS51186">
    <property type="entry name" value="GNAT"/>
    <property type="match status" value="1"/>
</dbReference>
<evidence type="ECO:0000313" key="2">
    <source>
        <dbReference type="EMBL" id="EPS93394.1"/>
    </source>
</evidence>
<dbReference type="AlphaFoldDB" id="S8F376"/>
<evidence type="ECO:0000259" key="1">
    <source>
        <dbReference type="PROSITE" id="PS51186"/>
    </source>
</evidence>